<sequence>MISGSDDEAASRWCSHEGSPNEDWPSSAAIQQLSTEAIEGRETILGVGCCGTTHFSVSVQHEKLDDDSLALRFDWAARLSKPLQSSKVDPEGDNPTDAFLGSTYQPRRDDSTSASDLRTLEFESLGDAMLDKPPSNDTTQIRPGQITGSRTIVWSYRVRLYPPID</sequence>
<feature type="region of interest" description="Disordered" evidence="1">
    <location>
        <begin position="83"/>
        <end position="115"/>
    </location>
</feature>
<dbReference type="PATRIC" id="fig|1263870.3.peg.1790"/>
<name>M5U610_9BACT</name>
<evidence type="ECO:0000256" key="1">
    <source>
        <dbReference type="SAM" id="MobiDB-lite"/>
    </source>
</evidence>
<dbReference type="AlphaFoldDB" id="M5U610"/>
<organism evidence="2 3">
    <name type="scientific">Rhodopirellula sallentina SM41</name>
    <dbReference type="NCBI Taxonomy" id="1263870"/>
    <lineage>
        <taxon>Bacteria</taxon>
        <taxon>Pseudomonadati</taxon>
        <taxon>Planctomycetota</taxon>
        <taxon>Planctomycetia</taxon>
        <taxon>Pirellulales</taxon>
        <taxon>Pirellulaceae</taxon>
        <taxon>Rhodopirellula</taxon>
    </lineage>
</organism>
<proteinExistence type="predicted"/>
<dbReference type="EMBL" id="ANOH01000118">
    <property type="protein sequence ID" value="EMI56902.1"/>
    <property type="molecule type" value="Genomic_DNA"/>
</dbReference>
<protein>
    <submittedName>
        <fullName evidence="2">Uncharacterized protein</fullName>
    </submittedName>
</protein>
<dbReference type="Proteomes" id="UP000011885">
    <property type="component" value="Unassembled WGS sequence"/>
</dbReference>
<accession>M5U610</accession>
<gene>
    <name evidence="2" type="ORF">RSSM_01672</name>
</gene>
<comment type="caution">
    <text evidence="2">The sequence shown here is derived from an EMBL/GenBank/DDBJ whole genome shotgun (WGS) entry which is preliminary data.</text>
</comment>
<evidence type="ECO:0000313" key="2">
    <source>
        <dbReference type="EMBL" id="EMI56902.1"/>
    </source>
</evidence>
<evidence type="ECO:0000313" key="3">
    <source>
        <dbReference type="Proteomes" id="UP000011885"/>
    </source>
</evidence>
<feature type="region of interest" description="Disordered" evidence="1">
    <location>
        <begin position="1"/>
        <end position="26"/>
    </location>
</feature>
<reference evidence="2 3" key="1">
    <citation type="journal article" date="2013" name="Mar. Genomics">
        <title>Expression of sulfatases in Rhodopirellula baltica and the diversity of sulfatases in the genus Rhodopirellula.</title>
        <authorList>
            <person name="Wegner C.E."/>
            <person name="Richter-Heitmann T."/>
            <person name="Klindworth A."/>
            <person name="Klockow C."/>
            <person name="Richter M."/>
            <person name="Achstetter T."/>
            <person name="Glockner F.O."/>
            <person name="Harder J."/>
        </authorList>
    </citation>
    <scope>NUCLEOTIDE SEQUENCE [LARGE SCALE GENOMIC DNA]</scope>
    <source>
        <strain evidence="2 3">SM41</strain>
    </source>
</reference>
<keyword evidence="3" id="KW-1185">Reference proteome</keyword>